<keyword evidence="3" id="KW-1185">Reference proteome</keyword>
<dbReference type="Proteomes" id="UP000238954">
    <property type="component" value="Chromosome"/>
</dbReference>
<protein>
    <submittedName>
        <fullName evidence="2">Uncharacterized protein</fullName>
    </submittedName>
</protein>
<keyword evidence="1" id="KW-1133">Transmembrane helix</keyword>
<evidence type="ECO:0000256" key="1">
    <source>
        <dbReference type="SAM" id="Phobius"/>
    </source>
</evidence>
<keyword evidence="1" id="KW-0812">Transmembrane</keyword>
<feature type="transmembrane region" description="Helical" evidence="1">
    <location>
        <begin position="20"/>
        <end position="42"/>
    </location>
</feature>
<organism evidence="2 3">
    <name type="scientific">Sphingopyxis lindanitolerans</name>
    <dbReference type="NCBI Taxonomy" id="2054227"/>
    <lineage>
        <taxon>Bacteria</taxon>
        <taxon>Pseudomonadati</taxon>
        <taxon>Pseudomonadota</taxon>
        <taxon>Alphaproteobacteria</taxon>
        <taxon>Sphingomonadales</taxon>
        <taxon>Sphingomonadaceae</taxon>
        <taxon>Sphingopyxis</taxon>
    </lineage>
</organism>
<name>A0A2S8B5P5_9SPHN</name>
<dbReference type="EMBL" id="PHFW01000002">
    <property type="protein sequence ID" value="PQM27677.1"/>
    <property type="molecule type" value="Genomic_DNA"/>
</dbReference>
<feature type="transmembrane region" description="Helical" evidence="1">
    <location>
        <begin position="48"/>
        <end position="76"/>
    </location>
</feature>
<comment type="caution">
    <text evidence="2">The sequence shown here is derived from an EMBL/GenBank/DDBJ whole genome shotgun (WGS) entry which is preliminary data.</text>
</comment>
<sequence length="133" mass="14217">MRLRMGKPLSWIDRDRRNGLWTAIALGWCFLGLPLALLVSRFDKTAGLVVLGVVVAPLVVMALAATLAITLAPFFVRKPQDRLFIAPLCAIIGYALGGWLVAIGYLAAVLIVWAGVSAFGAIRNSGSTVRLPS</sequence>
<feature type="transmembrane region" description="Helical" evidence="1">
    <location>
        <begin position="83"/>
        <end position="116"/>
    </location>
</feature>
<proteinExistence type="predicted"/>
<evidence type="ECO:0000313" key="2">
    <source>
        <dbReference type="EMBL" id="PQM27677.1"/>
    </source>
</evidence>
<evidence type="ECO:0000313" key="3">
    <source>
        <dbReference type="Proteomes" id="UP000238954"/>
    </source>
</evidence>
<accession>A0A2S8B5P5</accession>
<keyword evidence="1" id="KW-0472">Membrane</keyword>
<dbReference type="AlphaFoldDB" id="A0A2S8B5P5"/>
<reference evidence="3" key="1">
    <citation type="submission" date="2017-11" db="EMBL/GenBank/DDBJ databases">
        <title>The complete genome sequence of Sphingopyxis pomeranensis sp. nov. strain WS5A3p.</title>
        <authorList>
            <person name="Kaminski M.A."/>
        </authorList>
    </citation>
    <scope>NUCLEOTIDE SEQUENCE [LARGE SCALE GENOMIC DNA]</scope>
    <source>
        <strain evidence="3">WS5A3p</strain>
    </source>
</reference>
<gene>
    <name evidence="2" type="ORF">CVO77_03655</name>
</gene>